<dbReference type="EMBL" id="UYRU01046198">
    <property type="protein sequence ID" value="VDN09004.1"/>
    <property type="molecule type" value="Genomic_DNA"/>
</dbReference>
<feature type="compositionally biased region" description="Low complexity" evidence="1">
    <location>
        <begin position="1"/>
        <end position="16"/>
    </location>
</feature>
<reference evidence="2 3" key="1">
    <citation type="submission" date="2018-11" db="EMBL/GenBank/DDBJ databases">
        <authorList>
            <consortium name="Pathogen Informatics"/>
        </authorList>
    </citation>
    <scope>NUCLEOTIDE SEQUENCE [LARGE SCALE GENOMIC DNA]</scope>
</reference>
<keyword evidence="3" id="KW-1185">Reference proteome</keyword>
<feature type="compositionally biased region" description="Basic and acidic residues" evidence="1">
    <location>
        <begin position="20"/>
        <end position="32"/>
    </location>
</feature>
<dbReference type="Proteomes" id="UP000281553">
    <property type="component" value="Unassembled WGS sequence"/>
</dbReference>
<name>A0A3P7KWN5_DIBLA</name>
<organism evidence="2 3">
    <name type="scientific">Dibothriocephalus latus</name>
    <name type="common">Fish tapeworm</name>
    <name type="synonym">Diphyllobothrium latum</name>
    <dbReference type="NCBI Taxonomy" id="60516"/>
    <lineage>
        <taxon>Eukaryota</taxon>
        <taxon>Metazoa</taxon>
        <taxon>Spiralia</taxon>
        <taxon>Lophotrochozoa</taxon>
        <taxon>Platyhelminthes</taxon>
        <taxon>Cestoda</taxon>
        <taxon>Eucestoda</taxon>
        <taxon>Diphyllobothriidea</taxon>
        <taxon>Diphyllobothriidae</taxon>
        <taxon>Dibothriocephalus</taxon>
    </lineage>
</organism>
<feature type="compositionally biased region" description="Low complexity" evidence="1">
    <location>
        <begin position="98"/>
        <end position="109"/>
    </location>
</feature>
<accession>A0A3P7KWN5</accession>
<evidence type="ECO:0000256" key="1">
    <source>
        <dbReference type="SAM" id="MobiDB-lite"/>
    </source>
</evidence>
<feature type="region of interest" description="Disordered" evidence="1">
    <location>
        <begin position="1"/>
        <end position="44"/>
    </location>
</feature>
<sequence>MLGRLPPGGKLGTPLGTESESQHFSEDLKHAGNDAGCGSRSGSRDHSIHLVEFPEEVFASPPKRSRPSVPHFSQPMSTTENFHFSPERSGTPVAYQHSCSEPTSSSSGSVVMPPHQSMSNTQPMVQNGVEGKYLNELPDLNGTPSELASRLRRNLWLATEYDWTTVPSKTTEYIRNLLQQLTPPKELLSVQELSQINSDLERIFLGDFNPQPPVSDHCNGQNQQHSPALALSVHQQLPRIQDSFGPAAATSDSNGCNGQLNTFSCKRLLSI</sequence>
<evidence type="ECO:0000313" key="3">
    <source>
        <dbReference type="Proteomes" id="UP000281553"/>
    </source>
</evidence>
<protein>
    <submittedName>
        <fullName evidence="2">Uncharacterized protein</fullName>
    </submittedName>
</protein>
<dbReference type="AlphaFoldDB" id="A0A3P7KWN5"/>
<proteinExistence type="predicted"/>
<feature type="region of interest" description="Disordered" evidence="1">
    <location>
        <begin position="58"/>
        <end position="119"/>
    </location>
</feature>
<gene>
    <name evidence="2" type="ORF">DILT_LOCUS4835</name>
</gene>
<dbReference type="OrthoDB" id="6268513at2759"/>
<evidence type="ECO:0000313" key="2">
    <source>
        <dbReference type="EMBL" id="VDN09004.1"/>
    </source>
</evidence>